<feature type="transmembrane region" description="Helical" evidence="1">
    <location>
        <begin position="12"/>
        <end position="29"/>
    </location>
</feature>
<name>X1F8V6_9ZZZZ</name>
<accession>X1F8V6</accession>
<evidence type="ECO:0000313" key="2">
    <source>
        <dbReference type="EMBL" id="GAH41387.1"/>
    </source>
</evidence>
<keyword evidence="1" id="KW-0472">Membrane</keyword>
<keyword evidence="1" id="KW-0812">Transmembrane</keyword>
<organism evidence="2">
    <name type="scientific">marine sediment metagenome</name>
    <dbReference type="NCBI Taxonomy" id="412755"/>
    <lineage>
        <taxon>unclassified sequences</taxon>
        <taxon>metagenomes</taxon>
        <taxon>ecological metagenomes</taxon>
    </lineage>
</organism>
<keyword evidence="1" id="KW-1133">Transmembrane helix</keyword>
<sequence length="61" mass="6880">MLGNLDNDLTIINSVGVFIISILILLPLISASPGLTQIKDTYLDRLKDLNTKLSYFRIWCL</sequence>
<dbReference type="AlphaFoldDB" id="X1F8V6"/>
<gene>
    <name evidence="2" type="ORF">S03H2_22961</name>
</gene>
<dbReference type="EMBL" id="BARU01012458">
    <property type="protein sequence ID" value="GAH41387.1"/>
    <property type="molecule type" value="Genomic_DNA"/>
</dbReference>
<reference evidence="2" key="1">
    <citation type="journal article" date="2014" name="Front. Microbiol.">
        <title>High frequency of phylogenetically diverse reductive dehalogenase-homologous genes in deep subseafloor sedimentary metagenomes.</title>
        <authorList>
            <person name="Kawai M."/>
            <person name="Futagami T."/>
            <person name="Toyoda A."/>
            <person name="Takaki Y."/>
            <person name="Nishi S."/>
            <person name="Hori S."/>
            <person name="Arai W."/>
            <person name="Tsubouchi T."/>
            <person name="Morono Y."/>
            <person name="Uchiyama I."/>
            <person name="Ito T."/>
            <person name="Fujiyama A."/>
            <person name="Inagaki F."/>
            <person name="Takami H."/>
        </authorList>
    </citation>
    <scope>NUCLEOTIDE SEQUENCE</scope>
    <source>
        <strain evidence="2">Expedition CK06-06</strain>
    </source>
</reference>
<evidence type="ECO:0000256" key="1">
    <source>
        <dbReference type="SAM" id="Phobius"/>
    </source>
</evidence>
<proteinExistence type="predicted"/>
<comment type="caution">
    <text evidence="2">The sequence shown here is derived from an EMBL/GenBank/DDBJ whole genome shotgun (WGS) entry which is preliminary data.</text>
</comment>
<protein>
    <submittedName>
        <fullName evidence="2">Uncharacterized protein</fullName>
    </submittedName>
</protein>